<keyword evidence="3" id="KW-1185">Reference proteome</keyword>
<dbReference type="AlphaFoldDB" id="A0A6B0TVD4"/>
<feature type="transmembrane region" description="Helical" evidence="1">
    <location>
        <begin position="200"/>
        <end position="222"/>
    </location>
</feature>
<protein>
    <submittedName>
        <fullName evidence="2">AbrB family transcriptional regulator</fullName>
    </submittedName>
</protein>
<feature type="transmembrane region" description="Helical" evidence="1">
    <location>
        <begin position="7"/>
        <end position="23"/>
    </location>
</feature>
<dbReference type="GO" id="GO:0016020">
    <property type="term" value="C:membrane"/>
    <property type="evidence" value="ECO:0007669"/>
    <property type="project" value="InterPro"/>
</dbReference>
<accession>A0A6B0TVD4</accession>
<name>A0A6B0TVD4_9RHOB</name>
<feature type="transmembrane region" description="Helical" evidence="1">
    <location>
        <begin position="304"/>
        <end position="335"/>
    </location>
</feature>
<dbReference type="PANTHER" id="PTHR38457">
    <property type="entry name" value="REGULATOR ABRB-RELATED"/>
    <property type="match status" value="1"/>
</dbReference>
<organism evidence="2 3">
    <name type="scientific">Oceanomicrobium pacificus</name>
    <dbReference type="NCBI Taxonomy" id="2692916"/>
    <lineage>
        <taxon>Bacteria</taxon>
        <taxon>Pseudomonadati</taxon>
        <taxon>Pseudomonadota</taxon>
        <taxon>Alphaproteobacteria</taxon>
        <taxon>Rhodobacterales</taxon>
        <taxon>Paracoccaceae</taxon>
        <taxon>Oceanomicrobium</taxon>
    </lineage>
</organism>
<dbReference type="PIRSF" id="PIRSF038991">
    <property type="entry name" value="Protein_AbrB"/>
    <property type="match status" value="1"/>
</dbReference>
<evidence type="ECO:0000313" key="2">
    <source>
        <dbReference type="EMBL" id="MXU65735.1"/>
    </source>
</evidence>
<dbReference type="Proteomes" id="UP000436016">
    <property type="component" value="Unassembled WGS sequence"/>
</dbReference>
<proteinExistence type="predicted"/>
<comment type="caution">
    <text evidence="2">The sequence shown here is derived from an EMBL/GenBank/DDBJ whole genome shotgun (WGS) entry which is preliminary data.</text>
</comment>
<dbReference type="InterPro" id="IPR007820">
    <property type="entry name" value="AbrB_fam"/>
</dbReference>
<dbReference type="PANTHER" id="PTHR38457:SF1">
    <property type="entry name" value="REGULATOR ABRB-RELATED"/>
    <property type="match status" value="1"/>
</dbReference>
<dbReference type="Pfam" id="PF05145">
    <property type="entry name" value="AbrB"/>
    <property type="match status" value="1"/>
</dbReference>
<evidence type="ECO:0000256" key="1">
    <source>
        <dbReference type="SAM" id="Phobius"/>
    </source>
</evidence>
<keyword evidence="1" id="KW-0472">Membrane</keyword>
<feature type="transmembrane region" description="Helical" evidence="1">
    <location>
        <begin position="228"/>
        <end position="248"/>
    </location>
</feature>
<feature type="transmembrane region" description="Helical" evidence="1">
    <location>
        <begin position="260"/>
        <end position="284"/>
    </location>
</feature>
<feature type="transmembrane region" description="Helical" evidence="1">
    <location>
        <begin position="176"/>
        <end position="193"/>
    </location>
</feature>
<feature type="transmembrane region" description="Helical" evidence="1">
    <location>
        <begin position="80"/>
        <end position="102"/>
    </location>
</feature>
<keyword evidence="1" id="KW-0812">Transmembrane</keyword>
<sequence>MSIRLRLQTLIIAAAGALAFLYLGLPLPFLLGPLFSCLAAALAGARMEGMGVLGVVMRTILGVAVGASITPALFQRLPEMVYSVALVPLFVLAIGAAGYPFFRRVCGFDAPTAYYASMPGGLQDMLVFGEEAGADLRALSLIHATRVLVIVSAVPFLLTQAWGLTLDRPPGEPATAIPPHELALMVLAAILGWKGGERVGLFGASILGPLIATAALSLTGLLHHRPPMEAIVAAQFFIGLGVGVKYAGITGRELRIDVSAGVAFCLVLGLLSALFAWVVTALGWAPPLEAFLSFAPGGQAEMAVLALISGADMAFIVTHHMVRIITVISGAPLLARFLR</sequence>
<evidence type="ECO:0000313" key="3">
    <source>
        <dbReference type="Proteomes" id="UP000436016"/>
    </source>
</evidence>
<gene>
    <name evidence="2" type="ORF">GSH16_09765</name>
</gene>
<dbReference type="RefSeq" id="WP_160854480.1">
    <property type="nucleotide sequence ID" value="NZ_WUWG01000003.1"/>
</dbReference>
<feature type="transmembrane region" description="Helical" evidence="1">
    <location>
        <begin position="52"/>
        <end position="74"/>
    </location>
</feature>
<keyword evidence="1" id="KW-1133">Transmembrane helix</keyword>
<dbReference type="EMBL" id="WUWG01000003">
    <property type="protein sequence ID" value="MXU65735.1"/>
    <property type="molecule type" value="Genomic_DNA"/>
</dbReference>
<reference evidence="2 3" key="1">
    <citation type="submission" date="2019-12" db="EMBL/GenBank/DDBJ databases">
        <title>Strain KN286 was isolated from seawater, which was collected from Caroline Seamount in the tropical western Pacific.</title>
        <authorList>
            <person name="Wang Q."/>
        </authorList>
    </citation>
    <scope>NUCLEOTIDE SEQUENCE [LARGE SCALE GENOMIC DNA]</scope>
    <source>
        <strain evidence="2 3">KN286</strain>
    </source>
</reference>
<feature type="transmembrane region" description="Helical" evidence="1">
    <location>
        <begin position="147"/>
        <end position="164"/>
    </location>
</feature>
<dbReference type="GO" id="GO:0010468">
    <property type="term" value="P:regulation of gene expression"/>
    <property type="evidence" value="ECO:0007669"/>
    <property type="project" value="InterPro"/>
</dbReference>